<evidence type="ECO:0000256" key="4">
    <source>
        <dbReference type="ARBA" id="ARBA00023136"/>
    </source>
</evidence>
<dbReference type="EMBL" id="QCZG01000005">
    <property type="protein sequence ID" value="PWA12859.1"/>
    <property type="molecule type" value="Genomic_DNA"/>
</dbReference>
<evidence type="ECO:0000313" key="6">
    <source>
        <dbReference type="EMBL" id="PWA12859.1"/>
    </source>
</evidence>
<feature type="transmembrane region" description="Helical" evidence="5">
    <location>
        <begin position="50"/>
        <end position="68"/>
    </location>
</feature>
<feature type="transmembrane region" description="Helical" evidence="5">
    <location>
        <begin position="12"/>
        <end position="30"/>
    </location>
</feature>
<evidence type="ECO:0000313" key="7">
    <source>
        <dbReference type="Proteomes" id="UP000245998"/>
    </source>
</evidence>
<evidence type="ECO:0000256" key="3">
    <source>
        <dbReference type="ARBA" id="ARBA00022989"/>
    </source>
</evidence>
<feature type="transmembrane region" description="Helical" evidence="5">
    <location>
        <begin position="73"/>
        <end position="91"/>
    </location>
</feature>
<keyword evidence="7" id="KW-1185">Reference proteome</keyword>
<evidence type="ECO:0000256" key="2">
    <source>
        <dbReference type="ARBA" id="ARBA00022692"/>
    </source>
</evidence>
<keyword evidence="4 5" id="KW-0472">Membrane</keyword>
<dbReference type="AlphaFoldDB" id="A0A2U1K6R2"/>
<proteinExistence type="predicted"/>
<organism evidence="6 7">
    <name type="scientific">Pueribacillus theae</name>
    <dbReference type="NCBI Taxonomy" id="2171751"/>
    <lineage>
        <taxon>Bacteria</taxon>
        <taxon>Bacillati</taxon>
        <taxon>Bacillota</taxon>
        <taxon>Bacilli</taxon>
        <taxon>Bacillales</taxon>
        <taxon>Bacillaceae</taxon>
        <taxon>Pueribacillus</taxon>
    </lineage>
</organism>
<sequence length="146" mass="16459">MNQTISKSRLWTTRIMSGLVILFMLFDSISKFFKPASVVDGTLTLGYSEHHLSVLGTLGLISAILYMIPRTTVLGAVLLTGYFGGAIATHVRLDNPLFTYILFPVYLAIFAWGAIWLRDENLRNLFPFKKTWIKQGKNNFDHTKGS</sequence>
<dbReference type="Proteomes" id="UP000245998">
    <property type="component" value="Unassembled WGS sequence"/>
</dbReference>
<evidence type="ECO:0000256" key="5">
    <source>
        <dbReference type="SAM" id="Phobius"/>
    </source>
</evidence>
<dbReference type="OrthoDB" id="9811373at2"/>
<protein>
    <recommendedName>
        <fullName evidence="8">DoxX family protein</fullName>
    </recommendedName>
</protein>
<name>A0A2U1K6R2_9BACI</name>
<dbReference type="InterPro" id="IPR032808">
    <property type="entry name" value="DoxX"/>
</dbReference>
<comment type="subcellular location">
    <subcellularLocation>
        <location evidence="1">Membrane</location>
        <topology evidence="1">Multi-pass membrane protein</topology>
    </subcellularLocation>
</comment>
<dbReference type="RefSeq" id="WP_116553640.1">
    <property type="nucleotide sequence ID" value="NZ_QCZG01000005.1"/>
</dbReference>
<gene>
    <name evidence="6" type="ORF">DCC39_04240</name>
</gene>
<evidence type="ECO:0000256" key="1">
    <source>
        <dbReference type="ARBA" id="ARBA00004141"/>
    </source>
</evidence>
<keyword evidence="2 5" id="KW-0812">Transmembrane</keyword>
<feature type="transmembrane region" description="Helical" evidence="5">
    <location>
        <begin position="97"/>
        <end position="117"/>
    </location>
</feature>
<dbReference type="Pfam" id="PF13564">
    <property type="entry name" value="DoxX_2"/>
    <property type="match status" value="1"/>
</dbReference>
<dbReference type="GO" id="GO:0016020">
    <property type="term" value="C:membrane"/>
    <property type="evidence" value="ECO:0007669"/>
    <property type="project" value="UniProtKB-SubCell"/>
</dbReference>
<keyword evidence="3 5" id="KW-1133">Transmembrane helix</keyword>
<comment type="caution">
    <text evidence="6">The sequence shown here is derived from an EMBL/GenBank/DDBJ whole genome shotgun (WGS) entry which is preliminary data.</text>
</comment>
<reference evidence="6 7" key="1">
    <citation type="submission" date="2018-04" db="EMBL/GenBank/DDBJ databases">
        <title>Camelliibacillus theae gen. nov., sp. nov., isolated from Pu'er tea.</title>
        <authorList>
            <person name="Niu L."/>
        </authorList>
    </citation>
    <scope>NUCLEOTIDE SEQUENCE [LARGE SCALE GENOMIC DNA]</scope>
    <source>
        <strain evidence="6 7">T8</strain>
    </source>
</reference>
<evidence type="ECO:0008006" key="8">
    <source>
        <dbReference type="Google" id="ProtNLM"/>
    </source>
</evidence>
<accession>A0A2U1K6R2</accession>